<keyword evidence="4" id="KW-1185">Reference proteome</keyword>
<dbReference type="InterPro" id="IPR050222">
    <property type="entry name" value="MATE_MdtK"/>
</dbReference>
<feature type="transmembrane region" description="Helical" evidence="2">
    <location>
        <begin position="417"/>
        <end position="440"/>
    </location>
</feature>
<reference evidence="4" key="1">
    <citation type="submission" date="2016-10" db="EMBL/GenBank/DDBJ databases">
        <authorList>
            <person name="Varghese N."/>
            <person name="Submissions S."/>
        </authorList>
    </citation>
    <scope>NUCLEOTIDE SEQUENCE [LARGE SCALE GENOMIC DNA]</scope>
    <source>
        <strain evidence="4">DSM 8987</strain>
    </source>
</reference>
<dbReference type="InterPro" id="IPR002528">
    <property type="entry name" value="MATE_fam"/>
</dbReference>
<feature type="transmembrane region" description="Helical" evidence="2">
    <location>
        <begin position="257"/>
        <end position="278"/>
    </location>
</feature>
<dbReference type="PANTHER" id="PTHR43298">
    <property type="entry name" value="MULTIDRUG RESISTANCE PROTEIN NORM-RELATED"/>
    <property type="match status" value="1"/>
</dbReference>
<keyword evidence="2" id="KW-1133">Transmembrane helix</keyword>
<feature type="transmembrane region" description="Helical" evidence="2">
    <location>
        <begin position="140"/>
        <end position="164"/>
    </location>
</feature>
<feature type="transmembrane region" description="Helical" evidence="2">
    <location>
        <begin position="99"/>
        <end position="120"/>
    </location>
</feature>
<keyword evidence="2" id="KW-0472">Membrane</keyword>
<feature type="transmembrane region" description="Helical" evidence="2">
    <location>
        <begin position="511"/>
        <end position="529"/>
    </location>
</feature>
<feature type="transmembrane region" description="Helical" evidence="2">
    <location>
        <begin position="371"/>
        <end position="396"/>
    </location>
</feature>
<dbReference type="GO" id="GO:0042910">
    <property type="term" value="F:xenobiotic transmembrane transporter activity"/>
    <property type="evidence" value="ECO:0007669"/>
    <property type="project" value="InterPro"/>
</dbReference>
<feature type="transmembrane region" description="Helical" evidence="2">
    <location>
        <begin position="488"/>
        <end position="505"/>
    </location>
</feature>
<keyword evidence="1" id="KW-0813">Transport</keyword>
<keyword evidence="2" id="KW-0812">Transmembrane</keyword>
<dbReference type="CDD" id="cd13131">
    <property type="entry name" value="MATE_NorM_like"/>
    <property type="match status" value="1"/>
</dbReference>
<dbReference type="NCBIfam" id="TIGR00797">
    <property type="entry name" value="matE"/>
    <property type="match status" value="1"/>
</dbReference>
<evidence type="ECO:0000256" key="1">
    <source>
        <dbReference type="ARBA" id="ARBA00022448"/>
    </source>
</evidence>
<dbReference type="STRING" id="57664.SAMN05661003_10221"/>
<sequence>MHPAAAATRSVSRAKTSRTGLSLANNMTVHYSMAIDCRRSVFLRHGLPHRPLTRAKVAVRSGRRCCYVFFPSQALFSEQGLQLFPDNRMWSARFPSLRLYRCELAALLRLSAPLILAQLAQTSMGFVDTLMAGRVGARDLAAVAIGSSLWFPLILLLLGLLSALTPLMAQAQGAGQRQQLRQLPAQGMLLGGLAGLALAVLLPQSRHLLPLLQVETAVRPLIDGYLVGVAWGFPAIGVCFALRYCSEGRSLARPSMIASFIGLGVNIVANAVLVFGLLGAPALGGVGCGPATALAMWAMLLVMLLLYRRIDRAALSQWRRGWRLLDRRLQLQLLRLGLPIGIGLFIECSSFALIALLLSRFGAGEVAAHQIALNFVSLIFMIPLSISSATAVRVGFSIGRARPQQVRCAVRTAVTTALVLALTSASLMLLLAPACAALYTSDAHLRQRAAELILLAALFQLPDALQVIFAGALRGCKDTRVPMLLQTLAYWAIGLPLGCLLGLRLQQAAPGFWYGLIAGLSCAALMLGLRLRTSLRRVIAGLRPGTSNFPLTRAGAVVTD</sequence>
<organism evidence="3 4">
    <name type="scientific">Desulfuromonas thiophila</name>
    <dbReference type="NCBI Taxonomy" id="57664"/>
    <lineage>
        <taxon>Bacteria</taxon>
        <taxon>Pseudomonadati</taxon>
        <taxon>Thermodesulfobacteriota</taxon>
        <taxon>Desulfuromonadia</taxon>
        <taxon>Desulfuromonadales</taxon>
        <taxon>Desulfuromonadaceae</taxon>
        <taxon>Desulfuromonas</taxon>
    </lineage>
</organism>
<name>A0A1G6YEY7_9BACT</name>
<dbReference type="Proteomes" id="UP000243205">
    <property type="component" value="Unassembled WGS sequence"/>
</dbReference>
<dbReference type="AlphaFoldDB" id="A0A1G6YEY7"/>
<evidence type="ECO:0000313" key="4">
    <source>
        <dbReference type="Proteomes" id="UP000243205"/>
    </source>
</evidence>
<dbReference type="GO" id="GO:0005886">
    <property type="term" value="C:plasma membrane"/>
    <property type="evidence" value="ECO:0007669"/>
    <property type="project" value="TreeGrafter"/>
</dbReference>
<feature type="transmembrane region" description="Helical" evidence="2">
    <location>
        <begin position="224"/>
        <end position="245"/>
    </location>
</feature>
<accession>A0A1G6YEY7</accession>
<feature type="transmembrane region" description="Helical" evidence="2">
    <location>
        <begin position="452"/>
        <end position="476"/>
    </location>
</feature>
<dbReference type="Pfam" id="PF01554">
    <property type="entry name" value="MatE"/>
    <property type="match status" value="2"/>
</dbReference>
<protein>
    <submittedName>
        <fullName evidence="3">Multidrug resistance protein, MATE family</fullName>
    </submittedName>
</protein>
<feature type="transmembrane region" description="Helical" evidence="2">
    <location>
        <begin position="333"/>
        <end position="359"/>
    </location>
</feature>
<dbReference type="GO" id="GO:0015297">
    <property type="term" value="F:antiporter activity"/>
    <property type="evidence" value="ECO:0007669"/>
    <property type="project" value="InterPro"/>
</dbReference>
<feature type="transmembrane region" description="Helical" evidence="2">
    <location>
        <begin position="185"/>
        <end position="204"/>
    </location>
</feature>
<gene>
    <name evidence="3" type="ORF">SAMN05661003_10221</name>
</gene>
<evidence type="ECO:0000256" key="2">
    <source>
        <dbReference type="SAM" id="Phobius"/>
    </source>
</evidence>
<dbReference type="EMBL" id="FNAQ01000002">
    <property type="protein sequence ID" value="SDD88882.1"/>
    <property type="molecule type" value="Genomic_DNA"/>
</dbReference>
<dbReference type="PANTHER" id="PTHR43298:SF2">
    <property type="entry name" value="FMN_FAD EXPORTER YEEO-RELATED"/>
    <property type="match status" value="1"/>
</dbReference>
<feature type="transmembrane region" description="Helical" evidence="2">
    <location>
        <begin position="284"/>
        <end position="307"/>
    </location>
</feature>
<proteinExistence type="predicted"/>
<evidence type="ECO:0000313" key="3">
    <source>
        <dbReference type="EMBL" id="SDD88882.1"/>
    </source>
</evidence>